<reference evidence="2" key="1">
    <citation type="submission" date="2022-01" db="EMBL/GenBank/DDBJ databases">
        <authorList>
            <person name="King R."/>
        </authorList>
    </citation>
    <scope>NUCLEOTIDE SEQUENCE</scope>
</reference>
<keyword evidence="3" id="KW-1185">Reference proteome</keyword>
<dbReference type="EMBL" id="OV651827">
    <property type="protein sequence ID" value="CAH1103764.1"/>
    <property type="molecule type" value="Genomic_DNA"/>
</dbReference>
<evidence type="ECO:0000313" key="2">
    <source>
        <dbReference type="EMBL" id="CAH1103764.1"/>
    </source>
</evidence>
<proteinExistence type="predicted"/>
<feature type="domain" description="Mutator-like transposase" evidence="1">
    <location>
        <begin position="2"/>
        <end position="93"/>
    </location>
</feature>
<dbReference type="AlphaFoldDB" id="A0A9P0CRF4"/>
<dbReference type="InterPro" id="IPR049012">
    <property type="entry name" value="Mutator_transp_dom"/>
</dbReference>
<evidence type="ECO:0000259" key="1">
    <source>
        <dbReference type="Pfam" id="PF20700"/>
    </source>
</evidence>
<gene>
    <name evidence="2" type="ORF">PSYICH_LOCUS4905</name>
</gene>
<dbReference type="Pfam" id="PF20700">
    <property type="entry name" value="Mutator"/>
    <property type="match status" value="1"/>
</dbReference>
<accession>A0A9P0CRF4</accession>
<protein>
    <recommendedName>
        <fullName evidence="1">Mutator-like transposase domain-containing protein</fullName>
    </recommendedName>
</protein>
<name>A0A9P0CRF4_9CUCU</name>
<dbReference type="Proteomes" id="UP001153636">
    <property type="component" value="Chromosome 15"/>
</dbReference>
<dbReference type="OrthoDB" id="6431392at2759"/>
<organism evidence="2 3">
    <name type="scientific">Psylliodes chrysocephalus</name>
    <dbReference type="NCBI Taxonomy" id="3402493"/>
    <lineage>
        <taxon>Eukaryota</taxon>
        <taxon>Metazoa</taxon>
        <taxon>Ecdysozoa</taxon>
        <taxon>Arthropoda</taxon>
        <taxon>Hexapoda</taxon>
        <taxon>Insecta</taxon>
        <taxon>Pterygota</taxon>
        <taxon>Neoptera</taxon>
        <taxon>Endopterygota</taxon>
        <taxon>Coleoptera</taxon>
        <taxon>Polyphaga</taxon>
        <taxon>Cucujiformia</taxon>
        <taxon>Chrysomeloidea</taxon>
        <taxon>Chrysomelidae</taxon>
        <taxon>Galerucinae</taxon>
        <taxon>Alticini</taxon>
        <taxon>Psylliodes</taxon>
    </lineage>
</organism>
<evidence type="ECO:0000313" key="3">
    <source>
        <dbReference type="Proteomes" id="UP001153636"/>
    </source>
</evidence>
<sequence length="138" mass="15416">MSFRKYSAYNELVSKSIFEAAWEAMKQAGLEELQLAKDVGEVDEQGNGLIAKIVDSAWSKRSYTVNYNASSGVACIIGAKTGKVFYDFSKSKYYSIFAQALTKNEKLQLINDQKIGMVLDFYGIGTNFIDEAKKFGIF</sequence>